<dbReference type="SUPFAM" id="SSF48452">
    <property type="entry name" value="TPR-like"/>
    <property type="match status" value="2"/>
</dbReference>
<evidence type="ECO:0000256" key="3">
    <source>
        <dbReference type="ARBA" id="ARBA00004744"/>
    </source>
</evidence>
<feature type="transmembrane region" description="Helical" evidence="11">
    <location>
        <begin position="46"/>
        <end position="69"/>
    </location>
</feature>
<protein>
    <submittedName>
        <fullName evidence="13">HemY protein</fullName>
    </submittedName>
</protein>
<dbReference type="InterPro" id="IPR005254">
    <property type="entry name" value="Heme_biosyn_assoc_TPR_pro"/>
</dbReference>
<evidence type="ECO:0000256" key="4">
    <source>
        <dbReference type="ARBA" id="ARBA00022475"/>
    </source>
</evidence>
<dbReference type="NCBIfam" id="TIGR00540">
    <property type="entry name" value="TPR_hemY_coli"/>
    <property type="match status" value="1"/>
</dbReference>
<evidence type="ECO:0000313" key="14">
    <source>
        <dbReference type="Proteomes" id="UP001162030"/>
    </source>
</evidence>
<evidence type="ECO:0000256" key="5">
    <source>
        <dbReference type="ARBA" id="ARBA00022519"/>
    </source>
</evidence>
<evidence type="ECO:0000256" key="7">
    <source>
        <dbReference type="ARBA" id="ARBA00022989"/>
    </source>
</evidence>
<keyword evidence="6 11" id="KW-0812">Transmembrane</keyword>
<comment type="function">
    <text evidence="1">Involved in a late step of protoheme IX synthesis.</text>
</comment>
<dbReference type="RefSeq" id="WP_084161712.1">
    <property type="nucleotide sequence ID" value="NZ_OX458333.1"/>
</dbReference>
<keyword evidence="4" id="KW-1003">Cell membrane</keyword>
<dbReference type="Gene3D" id="1.25.40.10">
    <property type="entry name" value="Tetratricopeptide repeat domain"/>
    <property type="match status" value="2"/>
</dbReference>
<feature type="region of interest" description="Disordered" evidence="10">
    <location>
        <begin position="408"/>
        <end position="427"/>
    </location>
</feature>
<comment type="pathway">
    <text evidence="3">Porphyrin-containing compound metabolism; protoheme biosynthesis.</text>
</comment>
<evidence type="ECO:0000256" key="6">
    <source>
        <dbReference type="ARBA" id="ARBA00022692"/>
    </source>
</evidence>
<keyword evidence="8 11" id="KW-0472">Membrane</keyword>
<dbReference type="InterPro" id="IPR011990">
    <property type="entry name" value="TPR-like_helical_dom_sf"/>
</dbReference>
<feature type="domain" description="HemY N-terminal" evidence="12">
    <location>
        <begin position="32"/>
        <end position="138"/>
    </location>
</feature>
<dbReference type="EMBL" id="OX458333">
    <property type="protein sequence ID" value="CAI8930401.1"/>
    <property type="molecule type" value="Genomic_DNA"/>
</dbReference>
<evidence type="ECO:0000256" key="2">
    <source>
        <dbReference type="ARBA" id="ARBA00004429"/>
    </source>
</evidence>
<dbReference type="InterPro" id="IPR010817">
    <property type="entry name" value="HemY_N"/>
</dbReference>
<evidence type="ECO:0000313" key="13">
    <source>
        <dbReference type="EMBL" id="CAI8930401.1"/>
    </source>
</evidence>
<evidence type="ECO:0000256" key="8">
    <source>
        <dbReference type="ARBA" id="ARBA00023136"/>
    </source>
</evidence>
<evidence type="ECO:0000256" key="1">
    <source>
        <dbReference type="ARBA" id="ARBA00002962"/>
    </source>
</evidence>
<evidence type="ECO:0000256" key="10">
    <source>
        <dbReference type="SAM" id="MobiDB-lite"/>
    </source>
</evidence>
<keyword evidence="9" id="KW-0627">Porphyrin biosynthesis</keyword>
<organism evidence="13 14">
    <name type="scientific">Methylocaldum szegediense</name>
    <dbReference type="NCBI Taxonomy" id="73780"/>
    <lineage>
        <taxon>Bacteria</taxon>
        <taxon>Pseudomonadati</taxon>
        <taxon>Pseudomonadota</taxon>
        <taxon>Gammaproteobacteria</taxon>
        <taxon>Methylococcales</taxon>
        <taxon>Methylococcaceae</taxon>
        <taxon>Methylocaldum</taxon>
    </lineage>
</organism>
<keyword evidence="7 11" id="KW-1133">Transmembrane helix</keyword>
<dbReference type="Proteomes" id="UP001162030">
    <property type="component" value="Chromosome"/>
</dbReference>
<accession>A0ABN8X7S7</accession>
<gene>
    <name evidence="13" type="ORF">MSZNOR_4026</name>
</gene>
<evidence type="ECO:0000256" key="11">
    <source>
        <dbReference type="SAM" id="Phobius"/>
    </source>
</evidence>
<keyword evidence="5" id="KW-0997">Cell inner membrane</keyword>
<dbReference type="Pfam" id="PF07219">
    <property type="entry name" value="HemY_N"/>
    <property type="match status" value="1"/>
</dbReference>
<proteinExistence type="predicted"/>
<reference evidence="13 14" key="1">
    <citation type="submission" date="2023-03" db="EMBL/GenBank/DDBJ databases">
        <authorList>
            <person name="Pearce D."/>
        </authorList>
    </citation>
    <scope>NUCLEOTIDE SEQUENCE [LARGE SCALE GENOMIC DNA]</scope>
    <source>
        <strain evidence="13">Msz</strain>
    </source>
</reference>
<evidence type="ECO:0000259" key="12">
    <source>
        <dbReference type="Pfam" id="PF07219"/>
    </source>
</evidence>
<evidence type="ECO:0000256" key="9">
    <source>
        <dbReference type="ARBA" id="ARBA00023244"/>
    </source>
</evidence>
<sequence length="427" mass="47965">MKRVLVYVLIAVSLATGVGLLAHRVLTSGDAGYVIIGYDRWVLESSLLVMVLTLIAAFVLFYFLVRIVMQAMSLPKVIKKRSEELRSKRSQEALIAGLIETAEGNWEKAERNLIRHAADSGAPLIAYLTAARAAHARGAVEQRDEYLKLAREIAPESELAIELTRAELTLSNKQFEEALESLTHLNRIAPSHAAVLKLTHQAYAQMEDWEGLRRLLPDLHRNKVLMEAEVKLLETETYSALIREKSRTRDPNALREVWATIPDHIRSSTGIQALYFAAMIEARAGEEIEDELRRALGENWDETLLVLYGCIELADREKQLQHAESWLGPHPQDAVLFRVLGKLCIRNKLWAKAREYLEKSLQLEPSVEACQLLGDLLQRQNDFSGACHMYRTGLMLASEGVVAQIERNPSGDSVEPEQEKLVSSAAQ</sequence>
<name>A0ABN8X7S7_9GAMM</name>
<comment type="subcellular location">
    <subcellularLocation>
        <location evidence="2">Cell inner membrane</location>
        <topology evidence="2">Multi-pass membrane protein</topology>
    </subcellularLocation>
</comment>
<keyword evidence="14" id="KW-1185">Reference proteome</keyword>